<dbReference type="Proteomes" id="UP001152918">
    <property type="component" value="Chromosome"/>
</dbReference>
<reference evidence="4" key="2">
    <citation type="submission" date="2023-10" db="EMBL/GenBank/DDBJ databases">
        <authorList>
            <person name="Fortmann-Grote C."/>
        </authorList>
    </citation>
    <scope>NUCLEOTIDE SEQUENCE</scope>
    <source>
        <strain evidence="4">SBW25</strain>
    </source>
</reference>
<dbReference type="AlphaFoldDB" id="C3K6Q5"/>
<sequence>MRGRAMQALEGKVAVVTGATGGLGEAIARALAGAGAALVLGYNRGREAAERLALALPACAEGHRPMQATVTDSESLASLAREVKAAYGRCDILVNCAGTTRYVAHADLAALDDTLIDQILATNVRGPIACVRALQPLLAAGEGGLVVNISSIAARTAMGSNIAYCASKAALDNLTCSLARALAPAIRVVSVAPGLADTEFVQGLDAAWRDRQAAATPLGRLALPEEVANAVLAVASQLTFTTGAVIPVDGGRSLN</sequence>
<evidence type="ECO:0000313" key="4">
    <source>
        <dbReference type="EMBL" id="CAI2796225.1"/>
    </source>
</evidence>
<dbReference type="FunFam" id="3.40.50.720:FF:000084">
    <property type="entry name" value="Short-chain dehydrogenase reductase"/>
    <property type="match status" value="1"/>
</dbReference>
<dbReference type="PANTHER" id="PTHR43639:SF1">
    <property type="entry name" value="SHORT-CHAIN DEHYDROGENASE_REDUCTASE FAMILY PROTEIN"/>
    <property type="match status" value="1"/>
</dbReference>
<dbReference type="SMART" id="SM00822">
    <property type="entry name" value="PKS_KR"/>
    <property type="match status" value="1"/>
</dbReference>
<dbReference type="PROSITE" id="PS00061">
    <property type="entry name" value="ADH_SHORT"/>
    <property type="match status" value="1"/>
</dbReference>
<dbReference type="InterPro" id="IPR020904">
    <property type="entry name" value="Sc_DH/Rdtase_CS"/>
</dbReference>
<evidence type="ECO:0000259" key="3">
    <source>
        <dbReference type="SMART" id="SM00822"/>
    </source>
</evidence>
<keyword evidence="2" id="KW-0560">Oxidoreductase</keyword>
<dbReference type="EMBL" id="AM181176">
    <property type="protein sequence ID" value="CAY48194.1"/>
    <property type="molecule type" value="Genomic_DNA"/>
</dbReference>
<evidence type="ECO:0000313" key="5">
    <source>
        <dbReference type="EMBL" id="CAY48194.1"/>
    </source>
</evidence>
<organism evidence="5">
    <name type="scientific">Pseudomonas fluorescens (strain SBW25)</name>
    <dbReference type="NCBI Taxonomy" id="216595"/>
    <lineage>
        <taxon>Bacteria</taxon>
        <taxon>Pseudomonadati</taxon>
        <taxon>Pseudomonadota</taxon>
        <taxon>Gammaproteobacteria</taxon>
        <taxon>Pseudomonadales</taxon>
        <taxon>Pseudomonadaceae</taxon>
        <taxon>Pseudomonas</taxon>
    </lineage>
</organism>
<accession>C3K6Q5</accession>
<name>C3K6Q5_PSEFS</name>
<dbReference type="HOGENOM" id="CLU_010194_1_3_6"/>
<protein>
    <submittedName>
        <fullName evidence="4 5">Dehydrogenase</fullName>
    </submittedName>
</protein>
<dbReference type="KEGG" id="pfs:PFLU_1950"/>
<dbReference type="Pfam" id="PF13561">
    <property type="entry name" value="adh_short_C2"/>
    <property type="match status" value="1"/>
</dbReference>
<dbReference type="eggNOG" id="COG1028">
    <property type="taxonomic scope" value="Bacteria"/>
</dbReference>
<feature type="domain" description="Ketoreductase" evidence="3">
    <location>
        <begin position="12"/>
        <end position="198"/>
    </location>
</feature>
<dbReference type="PANTHER" id="PTHR43639">
    <property type="entry name" value="OXIDOREDUCTASE, SHORT-CHAIN DEHYDROGENASE/REDUCTASE FAMILY (AFU_ORTHOLOGUE AFUA_5G02870)"/>
    <property type="match status" value="1"/>
</dbReference>
<dbReference type="SUPFAM" id="SSF51735">
    <property type="entry name" value="NAD(P)-binding Rossmann-fold domains"/>
    <property type="match status" value="1"/>
</dbReference>
<dbReference type="PRINTS" id="PR00081">
    <property type="entry name" value="GDHRDH"/>
</dbReference>
<dbReference type="GO" id="GO:0016491">
    <property type="term" value="F:oxidoreductase activity"/>
    <property type="evidence" value="ECO:0007669"/>
    <property type="project" value="UniProtKB-KW"/>
</dbReference>
<proteinExistence type="inferred from homology"/>
<reference evidence="5" key="1">
    <citation type="journal article" date="2009" name="Genome Biol.">
        <title>Genomic and genetic analyses of diversity and plant interactions of Pseudomonas fluorescens.</title>
        <authorList>
            <person name="Silby M.W."/>
            <person name="Cerdeno-Tarraga A.M."/>
            <person name="Vernikos G.S."/>
            <person name="Giddens S.R."/>
            <person name="Jackson R.W."/>
            <person name="Preston G.M."/>
            <person name="Zhang X.X."/>
            <person name="Moon C.D."/>
            <person name="Gehrig S.M."/>
            <person name="Godfrey S.A."/>
            <person name="Knight C.G."/>
            <person name="Malone J.G."/>
            <person name="Robinson Z."/>
            <person name="Spiers A.J."/>
            <person name="Harris S."/>
            <person name="Challis G.L."/>
            <person name="Yaxley A.M."/>
            <person name="Harris D."/>
            <person name="Seeger K."/>
            <person name="Murphy L."/>
            <person name="Rutter S."/>
            <person name="Squares R."/>
            <person name="Quail M.A."/>
            <person name="Saunders E."/>
            <person name="Mavromatis K."/>
            <person name="Brettin T.S."/>
            <person name="Bentley S.D."/>
            <person name="Hothersall J."/>
            <person name="Stephens E."/>
            <person name="Thomas C.M."/>
            <person name="Parkhill J."/>
            <person name="Levy S.B."/>
            <person name="Rainey P.B."/>
            <person name="Thomson N.R."/>
        </authorList>
    </citation>
    <scope>NUCLEOTIDE SEQUENCE [LARGE SCALE GENOMIC DNA]</scope>
    <source>
        <strain evidence="5">SBW25</strain>
    </source>
</reference>
<dbReference type="InterPro" id="IPR002347">
    <property type="entry name" value="SDR_fam"/>
</dbReference>
<dbReference type="Gene3D" id="3.40.50.720">
    <property type="entry name" value="NAD(P)-binding Rossmann-like Domain"/>
    <property type="match status" value="1"/>
</dbReference>
<evidence type="ECO:0000256" key="2">
    <source>
        <dbReference type="ARBA" id="ARBA00023002"/>
    </source>
</evidence>
<comment type="similarity">
    <text evidence="1">Belongs to the short-chain dehydrogenases/reductases (SDR) family.</text>
</comment>
<dbReference type="CDD" id="cd05233">
    <property type="entry name" value="SDR_c"/>
    <property type="match status" value="1"/>
</dbReference>
<dbReference type="PRINTS" id="PR00080">
    <property type="entry name" value="SDRFAMILY"/>
</dbReference>
<dbReference type="EMBL" id="OV986001">
    <property type="protein sequence ID" value="CAI2796225.1"/>
    <property type="molecule type" value="Genomic_DNA"/>
</dbReference>
<evidence type="ECO:0000256" key="1">
    <source>
        <dbReference type="ARBA" id="ARBA00006484"/>
    </source>
</evidence>
<dbReference type="InterPro" id="IPR057326">
    <property type="entry name" value="KR_dom"/>
</dbReference>
<gene>
    <name evidence="5" type="ordered locus">PFLU_1950</name>
</gene>
<dbReference type="InterPro" id="IPR036291">
    <property type="entry name" value="NAD(P)-bd_dom_sf"/>
</dbReference>